<organism evidence="1">
    <name type="scientific">marine sediment metagenome</name>
    <dbReference type="NCBI Taxonomy" id="412755"/>
    <lineage>
        <taxon>unclassified sequences</taxon>
        <taxon>metagenomes</taxon>
        <taxon>ecological metagenomes</taxon>
    </lineage>
</organism>
<evidence type="ECO:0000313" key="1">
    <source>
        <dbReference type="EMBL" id="KKN46326.1"/>
    </source>
</evidence>
<accession>A0A0F9TBN9</accession>
<sequence length="47" mass="5536">MTYRLTYRNNEFEDIDCDGMQTTERFTLFVRVDKIQEAGDESQQPSG</sequence>
<protein>
    <submittedName>
        <fullName evidence="1">Uncharacterized protein</fullName>
    </submittedName>
</protein>
<dbReference type="AlphaFoldDB" id="A0A0F9TBN9"/>
<dbReference type="EMBL" id="LAZR01001337">
    <property type="protein sequence ID" value="KKN46326.1"/>
    <property type="molecule type" value="Genomic_DNA"/>
</dbReference>
<name>A0A0F9TBN9_9ZZZZ</name>
<comment type="caution">
    <text evidence="1">The sequence shown here is derived from an EMBL/GenBank/DDBJ whole genome shotgun (WGS) entry which is preliminary data.</text>
</comment>
<feature type="non-terminal residue" evidence="1">
    <location>
        <position position="47"/>
    </location>
</feature>
<proteinExistence type="predicted"/>
<reference evidence="1" key="1">
    <citation type="journal article" date="2015" name="Nature">
        <title>Complex archaea that bridge the gap between prokaryotes and eukaryotes.</title>
        <authorList>
            <person name="Spang A."/>
            <person name="Saw J.H."/>
            <person name="Jorgensen S.L."/>
            <person name="Zaremba-Niedzwiedzka K."/>
            <person name="Martijn J."/>
            <person name="Lind A.E."/>
            <person name="van Eijk R."/>
            <person name="Schleper C."/>
            <person name="Guy L."/>
            <person name="Ettema T.J."/>
        </authorList>
    </citation>
    <scope>NUCLEOTIDE SEQUENCE</scope>
</reference>
<gene>
    <name evidence="1" type="ORF">LCGC14_0674430</name>
</gene>